<dbReference type="KEGG" id="bsan:CHH28_12065"/>
<organism evidence="2 3">
    <name type="scientific">Bacterioplanes sanyensis</name>
    <dbReference type="NCBI Taxonomy" id="1249553"/>
    <lineage>
        <taxon>Bacteria</taxon>
        <taxon>Pseudomonadati</taxon>
        <taxon>Pseudomonadota</taxon>
        <taxon>Gammaproteobacteria</taxon>
        <taxon>Oceanospirillales</taxon>
        <taxon>Oceanospirillaceae</taxon>
        <taxon>Bacterioplanes</taxon>
    </lineage>
</organism>
<dbReference type="Gene3D" id="3.10.310.70">
    <property type="match status" value="1"/>
</dbReference>
<dbReference type="PANTHER" id="PTHR22642:SF2">
    <property type="entry name" value="PROTEIN LONG AFTER FAR-RED 3"/>
    <property type="match status" value="1"/>
</dbReference>
<dbReference type="Gene3D" id="3.20.20.140">
    <property type="entry name" value="Metal-dependent hydrolases"/>
    <property type="match status" value="1"/>
</dbReference>
<dbReference type="PANTHER" id="PTHR22642">
    <property type="entry name" value="IMIDAZOLONEPROPIONASE"/>
    <property type="match status" value="1"/>
</dbReference>
<dbReference type="SUPFAM" id="SSF51556">
    <property type="entry name" value="Metallo-dependent hydrolases"/>
    <property type="match status" value="1"/>
</dbReference>
<dbReference type="Pfam" id="PF07969">
    <property type="entry name" value="Amidohydro_3"/>
    <property type="match status" value="1"/>
</dbReference>
<sequence length="520" mass="58438">MATDAPTATGADTLVVRDNRIDYIGTLAQAQQQYGADINVIDLEGLTLMPGIHDSHVHALEAGAEVGGNCWLQGDTLADIRQPLLDCRQRQTGSHWLTAYGHELHWLLEHENPRALLDQWISDRPVVVMEQSSHSAWVNSKALAELGFDDRSDNPAGGIILRDPQGRANGILLETAAEAAFDQAYKPTDDSFDLYYDGLMWAMEEMSRHGITAIADARVYWQRGWLDVWQQAEQDQTLTTRVNLGLWAYPLMADGIQLEYLKRQFRYDPERLLQINQIKIYSDGIIHNTTAALKAPYDYSLDGVPATGVNYFTQARLANYIAALQQTGFDFHIHSIGDRGIHEALNAIEANANAQRRHRLTHVEMIDDQDLPRFAQLGVIADMQVAGDFTLPQNFHWQIPYIGQRIDTAYRLKDLVDSGAHVVLSSDWTVSSLNPFIGIHNVVNRGEQSISVEQALAAYTRDAAYLMRSEQRTGTLEVGKLADLIVIDRNPLRIDPSQIKHTQVLMTMMNGVVRYQHPDY</sequence>
<accession>A0A222FRT1</accession>
<dbReference type="SUPFAM" id="SSF51338">
    <property type="entry name" value="Composite domain of metallo-dependent hydrolases"/>
    <property type="match status" value="1"/>
</dbReference>
<dbReference type="Gene3D" id="2.30.40.10">
    <property type="entry name" value="Urease, subunit C, domain 1"/>
    <property type="match status" value="1"/>
</dbReference>
<feature type="domain" description="Amidohydrolase 3" evidence="1">
    <location>
        <begin position="40"/>
        <end position="515"/>
    </location>
</feature>
<dbReference type="AlphaFoldDB" id="A0A222FRT1"/>
<gene>
    <name evidence="2" type="ORF">CHH28_12065</name>
</gene>
<dbReference type="Proteomes" id="UP000202440">
    <property type="component" value="Chromosome"/>
</dbReference>
<keyword evidence="3" id="KW-1185">Reference proteome</keyword>
<proteinExistence type="predicted"/>
<dbReference type="InterPro" id="IPR013108">
    <property type="entry name" value="Amidohydro_3"/>
</dbReference>
<dbReference type="InterPro" id="IPR033932">
    <property type="entry name" value="YtcJ-like"/>
</dbReference>
<dbReference type="InterPro" id="IPR011059">
    <property type="entry name" value="Metal-dep_hydrolase_composite"/>
</dbReference>
<protein>
    <recommendedName>
        <fullName evidence="1">Amidohydrolase 3 domain-containing protein</fullName>
    </recommendedName>
</protein>
<dbReference type="CDD" id="cd01300">
    <property type="entry name" value="YtcJ_like"/>
    <property type="match status" value="1"/>
</dbReference>
<dbReference type="GO" id="GO:0016810">
    <property type="term" value="F:hydrolase activity, acting on carbon-nitrogen (but not peptide) bonds"/>
    <property type="evidence" value="ECO:0007669"/>
    <property type="project" value="InterPro"/>
</dbReference>
<name>A0A222FRT1_9GAMM</name>
<dbReference type="EMBL" id="CP022530">
    <property type="protein sequence ID" value="ASP40923.1"/>
    <property type="molecule type" value="Genomic_DNA"/>
</dbReference>
<evidence type="ECO:0000313" key="3">
    <source>
        <dbReference type="Proteomes" id="UP000202440"/>
    </source>
</evidence>
<dbReference type="OrthoDB" id="9031471at2"/>
<evidence type="ECO:0000259" key="1">
    <source>
        <dbReference type="Pfam" id="PF07969"/>
    </source>
</evidence>
<reference evidence="2 3" key="1">
    <citation type="submission" date="2017-07" db="EMBL/GenBank/DDBJ databases">
        <title>Annotated genome sequence of Bacterioplanes sanyensis isolated from Red Sea.</title>
        <authorList>
            <person name="Rehman Z.U."/>
        </authorList>
    </citation>
    <scope>NUCLEOTIDE SEQUENCE [LARGE SCALE GENOMIC DNA]</scope>
    <source>
        <strain evidence="2 3">NV9</strain>
    </source>
</reference>
<evidence type="ECO:0000313" key="2">
    <source>
        <dbReference type="EMBL" id="ASP40923.1"/>
    </source>
</evidence>
<dbReference type="InterPro" id="IPR032466">
    <property type="entry name" value="Metal_Hydrolase"/>
</dbReference>